<dbReference type="VEuPathDB" id="VectorBase:AMEC011546"/>
<reference evidence="4" key="2">
    <citation type="submission" date="2020-05" db="UniProtKB">
        <authorList>
            <consortium name="EnsemblMetazoa"/>
        </authorList>
    </citation>
    <scope>IDENTIFICATION</scope>
    <source>
        <strain evidence="4">CM1001059</strain>
    </source>
</reference>
<dbReference type="Proteomes" id="UP000075902">
    <property type="component" value="Unassembled WGS sequence"/>
</dbReference>
<evidence type="ECO:0000313" key="4">
    <source>
        <dbReference type="EnsemblMetazoa" id="AMEC011546-PA"/>
    </source>
</evidence>
<dbReference type="AlphaFoldDB" id="A0A182U086"/>
<organism evidence="4 5">
    <name type="scientific">Anopheles melas</name>
    <dbReference type="NCBI Taxonomy" id="34690"/>
    <lineage>
        <taxon>Eukaryota</taxon>
        <taxon>Metazoa</taxon>
        <taxon>Ecdysozoa</taxon>
        <taxon>Arthropoda</taxon>
        <taxon>Hexapoda</taxon>
        <taxon>Insecta</taxon>
        <taxon>Pterygota</taxon>
        <taxon>Neoptera</taxon>
        <taxon>Endopterygota</taxon>
        <taxon>Diptera</taxon>
        <taxon>Nematocera</taxon>
        <taxon>Culicoidea</taxon>
        <taxon>Culicidae</taxon>
        <taxon>Anophelinae</taxon>
        <taxon>Anopheles</taxon>
    </lineage>
</organism>
<comment type="similarity">
    <text evidence="2">Belongs to the ELP6 family.</text>
</comment>
<evidence type="ECO:0000256" key="2">
    <source>
        <dbReference type="ARBA" id="ARBA00008837"/>
    </source>
</evidence>
<evidence type="ECO:0000313" key="5">
    <source>
        <dbReference type="Proteomes" id="UP000075902"/>
    </source>
</evidence>
<reference evidence="5" key="1">
    <citation type="submission" date="2014-01" db="EMBL/GenBank/DDBJ databases">
        <title>The Genome Sequence of Anopheles melas CM1001059_A (V2).</title>
        <authorList>
            <consortium name="The Broad Institute Genomics Platform"/>
            <person name="Neafsey D.E."/>
            <person name="Besansky N."/>
            <person name="Howell P."/>
            <person name="Walton C."/>
            <person name="Young S.K."/>
            <person name="Zeng Q."/>
            <person name="Gargeya S."/>
            <person name="Fitzgerald M."/>
            <person name="Haas B."/>
            <person name="Abouelleil A."/>
            <person name="Allen A.W."/>
            <person name="Alvarado L."/>
            <person name="Arachchi H.M."/>
            <person name="Berlin A.M."/>
            <person name="Chapman S.B."/>
            <person name="Gainer-Dewar J."/>
            <person name="Goldberg J."/>
            <person name="Griggs A."/>
            <person name="Gujja S."/>
            <person name="Hansen M."/>
            <person name="Howarth C."/>
            <person name="Imamovic A."/>
            <person name="Ireland A."/>
            <person name="Larimer J."/>
            <person name="McCowan C."/>
            <person name="Murphy C."/>
            <person name="Pearson M."/>
            <person name="Poon T.W."/>
            <person name="Priest M."/>
            <person name="Roberts A."/>
            <person name="Saif S."/>
            <person name="Shea T."/>
            <person name="Sisk P."/>
            <person name="Sykes S."/>
            <person name="Wortman J."/>
            <person name="Nusbaum C."/>
            <person name="Birren B."/>
        </authorList>
    </citation>
    <scope>NUCLEOTIDE SEQUENCE [LARGE SCALE GENOMIC DNA]</scope>
    <source>
        <strain evidence="5">CM1001059</strain>
    </source>
</reference>
<sequence length="258" mass="27672">MAWDILSVCGWPIAGSRNDHQTPPQQAPPRVTLVQEQSGVDGAFLLAMLLTNHLKRSGDNRVLLFAAHHNVAHYTAACQKLTFNTASAIQSGQLRIVDVLAAVYGGATDGPALLQLISDRVAEADPTSNTLIIVDDLTCLGAMMGGGSGENAVIDFVERFLLPLHPAAAHCVLKVNVSECYERLCTFLADLADVIVGLGPLPSGASHELDGILTVYRRQSTSYPLLGALREPAKTLLYKVHDRLVRTYVPGEVGIKNL</sequence>
<dbReference type="GO" id="GO:0002098">
    <property type="term" value="P:tRNA wobble uridine modification"/>
    <property type="evidence" value="ECO:0007669"/>
    <property type="project" value="InterPro"/>
</dbReference>
<dbReference type="UniPathway" id="UPA00988"/>
<protein>
    <recommendedName>
        <fullName evidence="3">Elongator complex protein 6</fullName>
    </recommendedName>
</protein>
<accession>A0A182U086</accession>
<dbReference type="PANTHER" id="PTHR16184">
    <property type="entry name" value="ELONGATOR COMPLEX PROTEIN 6"/>
    <property type="match status" value="1"/>
</dbReference>
<dbReference type="PANTHER" id="PTHR16184:SF6">
    <property type="entry name" value="ELONGATOR COMPLEX PROTEIN 6"/>
    <property type="match status" value="1"/>
</dbReference>
<dbReference type="InterPro" id="IPR027417">
    <property type="entry name" value="P-loop_NTPase"/>
</dbReference>
<dbReference type="Gene3D" id="3.40.50.300">
    <property type="entry name" value="P-loop containing nucleotide triphosphate hydrolases"/>
    <property type="match status" value="1"/>
</dbReference>
<name>A0A182U086_9DIPT</name>
<evidence type="ECO:0000256" key="3">
    <source>
        <dbReference type="ARBA" id="ARBA00020263"/>
    </source>
</evidence>
<keyword evidence="5" id="KW-1185">Reference proteome</keyword>
<dbReference type="STRING" id="34690.A0A182U086"/>
<dbReference type="EnsemblMetazoa" id="AMEC011546-RA">
    <property type="protein sequence ID" value="AMEC011546-PA"/>
    <property type="gene ID" value="AMEC011546"/>
</dbReference>
<comment type="pathway">
    <text evidence="1">tRNA modification; 5-methoxycarbonylmethyl-2-thiouridine-tRNA biosynthesis.</text>
</comment>
<dbReference type="GO" id="GO:0033588">
    <property type="term" value="C:elongator holoenzyme complex"/>
    <property type="evidence" value="ECO:0007669"/>
    <property type="project" value="InterPro"/>
</dbReference>
<proteinExistence type="inferred from homology"/>
<evidence type="ECO:0000256" key="1">
    <source>
        <dbReference type="ARBA" id="ARBA00005043"/>
    </source>
</evidence>
<dbReference type="InterPro" id="IPR018627">
    <property type="entry name" value="ELP6"/>
</dbReference>